<dbReference type="Gene3D" id="3.40.50.150">
    <property type="entry name" value="Vaccinia Virus protein VP39"/>
    <property type="match status" value="1"/>
</dbReference>
<evidence type="ECO:0000256" key="5">
    <source>
        <dbReference type="ARBA" id="ARBA00022747"/>
    </source>
</evidence>
<reference evidence="8 9" key="1">
    <citation type="submission" date="2019-04" db="EMBL/GenBank/DDBJ databases">
        <authorList>
            <person name="Hwang J.C."/>
        </authorList>
    </citation>
    <scope>NUCLEOTIDE SEQUENCE [LARGE SCALE GENOMIC DNA]</scope>
    <source>
        <strain evidence="8 9">IMCC35002</strain>
    </source>
</reference>
<dbReference type="OrthoDB" id="9813719at2"/>
<proteinExistence type="inferred from homology"/>
<evidence type="ECO:0000313" key="8">
    <source>
        <dbReference type="EMBL" id="TKB53316.1"/>
    </source>
</evidence>
<evidence type="ECO:0000313" key="9">
    <source>
        <dbReference type="Proteomes" id="UP000305675"/>
    </source>
</evidence>
<evidence type="ECO:0000256" key="3">
    <source>
        <dbReference type="ARBA" id="ARBA00022679"/>
    </source>
</evidence>
<dbReference type="PRINTS" id="PR00105">
    <property type="entry name" value="C5METTRFRASE"/>
</dbReference>
<keyword evidence="4 7" id="KW-0949">S-adenosyl-L-methionine</keyword>
<comment type="similarity">
    <text evidence="7">Belongs to the class I-like SAM-binding methyltransferase superfamily. C5-methyltransferase family.</text>
</comment>
<dbReference type="PANTHER" id="PTHR10629">
    <property type="entry name" value="CYTOSINE-SPECIFIC METHYLTRANSFERASE"/>
    <property type="match status" value="1"/>
</dbReference>
<evidence type="ECO:0000256" key="2">
    <source>
        <dbReference type="ARBA" id="ARBA00022603"/>
    </source>
</evidence>
<dbReference type="InterPro" id="IPR029063">
    <property type="entry name" value="SAM-dependent_MTases_sf"/>
</dbReference>
<dbReference type="SUPFAM" id="SSF53335">
    <property type="entry name" value="S-adenosyl-L-methionine-dependent methyltransferases"/>
    <property type="match status" value="1"/>
</dbReference>
<gene>
    <name evidence="8" type="ORF">FCL42_14705</name>
</gene>
<feature type="active site" evidence="7">
    <location>
        <position position="73"/>
    </location>
</feature>
<dbReference type="PANTHER" id="PTHR10629:SF52">
    <property type="entry name" value="DNA (CYTOSINE-5)-METHYLTRANSFERASE 1"/>
    <property type="match status" value="1"/>
</dbReference>
<dbReference type="EC" id="2.1.1.37" evidence="1"/>
<dbReference type="AlphaFoldDB" id="A0A4V5NXR6"/>
<keyword evidence="3 7" id="KW-0808">Transferase</keyword>
<dbReference type="GO" id="GO:0003677">
    <property type="term" value="F:DNA binding"/>
    <property type="evidence" value="ECO:0007669"/>
    <property type="project" value="TreeGrafter"/>
</dbReference>
<dbReference type="GO" id="GO:0009307">
    <property type="term" value="P:DNA restriction-modification system"/>
    <property type="evidence" value="ECO:0007669"/>
    <property type="project" value="UniProtKB-KW"/>
</dbReference>
<dbReference type="PROSITE" id="PS51679">
    <property type="entry name" value="SAM_MT_C5"/>
    <property type="match status" value="1"/>
</dbReference>
<dbReference type="RefSeq" id="WP_136864184.1">
    <property type="nucleotide sequence ID" value="NZ_SWCJ01000012.1"/>
</dbReference>
<evidence type="ECO:0000256" key="7">
    <source>
        <dbReference type="PROSITE-ProRule" id="PRU01016"/>
    </source>
</evidence>
<dbReference type="InterPro" id="IPR050390">
    <property type="entry name" value="C5-Methyltransferase"/>
</dbReference>
<protein>
    <recommendedName>
        <fullName evidence="1">DNA (cytosine-5-)-methyltransferase</fullName>
        <ecNumber evidence="1">2.1.1.37</ecNumber>
    </recommendedName>
</protein>
<comment type="caution">
    <text evidence="8">The sequence shown here is derived from an EMBL/GenBank/DDBJ whole genome shotgun (WGS) entry which is preliminary data.</text>
</comment>
<name>A0A4V5NXR6_9GAMM</name>
<evidence type="ECO:0000256" key="6">
    <source>
        <dbReference type="ARBA" id="ARBA00047422"/>
    </source>
</evidence>
<dbReference type="Proteomes" id="UP000305675">
    <property type="component" value="Unassembled WGS sequence"/>
</dbReference>
<comment type="catalytic activity">
    <reaction evidence="6">
        <text>a 2'-deoxycytidine in DNA + S-adenosyl-L-methionine = a 5-methyl-2'-deoxycytidine in DNA + S-adenosyl-L-homocysteine + H(+)</text>
        <dbReference type="Rhea" id="RHEA:13681"/>
        <dbReference type="Rhea" id="RHEA-COMP:11369"/>
        <dbReference type="Rhea" id="RHEA-COMP:11370"/>
        <dbReference type="ChEBI" id="CHEBI:15378"/>
        <dbReference type="ChEBI" id="CHEBI:57856"/>
        <dbReference type="ChEBI" id="CHEBI:59789"/>
        <dbReference type="ChEBI" id="CHEBI:85452"/>
        <dbReference type="ChEBI" id="CHEBI:85454"/>
        <dbReference type="EC" id="2.1.1.37"/>
    </reaction>
</comment>
<evidence type="ECO:0000256" key="1">
    <source>
        <dbReference type="ARBA" id="ARBA00011975"/>
    </source>
</evidence>
<dbReference type="Pfam" id="PF00145">
    <property type="entry name" value="DNA_methylase"/>
    <property type="match status" value="1"/>
</dbReference>
<dbReference type="GO" id="GO:0044027">
    <property type="term" value="P:negative regulation of gene expression via chromosomal CpG island methylation"/>
    <property type="evidence" value="ECO:0007669"/>
    <property type="project" value="TreeGrafter"/>
</dbReference>
<dbReference type="Gene3D" id="3.90.120.10">
    <property type="entry name" value="DNA Methylase, subunit A, domain 2"/>
    <property type="match status" value="1"/>
</dbReference>
<dbReference type="GO" id="GO:0003886">
    <property type="term" value="F:DNA (cytosine-5-)-methyltransferase activity"/>
    <property type="evidence" value="ECO:0007669"/>
    <property type="project" value="UniProtKB-EC"/>
</dbReference>
<keyword evidence="2 7" id="KW-0489">Methyltransferase</keyword>
<dbReference type="InterPro" id="IPR001525">
    <property type="entry name" value="C5_MeTfrase"/>
</dbReference>
<dbReference type="EMBL" id="SWCJ01000012">
    <property type="protein sequence ID" value="TKB53316.1"/>
    <property type="molecule type" value="Genomic_DNA"/>
</dbReference>
<organism evidence="8 9">
    <name type="scientific">Ferrimonas aestuarii</name>
    <dbReference type="NCBI Taxonomy" id="2569539"/>
    <lineage>
        <taxon>Bacteria</taxon>
        <taxon>Pseudomonadati</taxon>
        <taxon>Pseudomonadota</taxon>
        <taxon>Gammaproteobacteria</taxon>
        <taxon>Alteromonadales</taxon>
        <taxon>Ferrimonadaceae</taxon>
        <taxon>Ferrimonas</taxon>
    </lineage>
</organism>
<keyword evidence="9" id="KW-1185">Reference proteome</keyword>
<keyword evidence="5" id="KW-0680">Restriction system</keyword>
<accession>A0A4V5NXR6</accession>
<evidence type="ECO:0000256" key="4">
    <source>
        <dbReference type="ARBA" id="ARBA00022691"/>
    </source>
</evidence>
<sequence length="300" mass="33663">MAVTVKSYFCGAGLMDAGLREAGIDIAQAFELDADACKTYRANFGDHITQCDIAEQLVLEQDSCDGMVFTYPCTKYSTIADIHGTRSGDELFLHALRHLAVARPEFYVVENVPGMRAFPVVMEAMTKMPDYYVHVFCPVRSELWVPQRRHRLIIIGTKHPFEVRPPENTRAVTLAEILEDEPKVTLPKAIKARMGGEYRDLPIISDPSKGDIAPTCVAHYAKDKSTRLVVDKRFPLGVRPYSVREYARLQGLEDDFVFPVSDTAAYRQIGNGVSKHVGQWVGNEMIRYMAQSTRLKMVAA</sequence>
<dbReference type="GO" id="GO:0032259">
    <property type="term" value="P:methylation"/>
    <property type="evidence" value="ECO:0007669"/>
    <property type="project" value="UniProtKB-KW"/>
</dbReference>